<reference evidence="1 2" key="1">
    <citation type="submission" date="2024-06" db="EMBL/GenBank/DDBJ databases">
        <title>The Natural Products Discovery Center: Release of the First 8490 Sequenced Strains for Exploring Actinobacteria Biosynthetic Diversity.</title>
        <authorList>
            <person name="Kalkreuter E."/>
            <person name="Kautsar S.A."/>
            <person name="Yang D."/>
            <person name="Bader C.D."/>
            <person name="Teijaro C.N."/>
            <person name="Fluegel L."/>
            <person name="Davis C.M."/>
            <person name="Simpson J.R."/>
            <person name="Lauterbach L."/>
            <person name="Steele A.D."/>
            <person name="Gui C."/>
            <person name="Meng S."/>
            <person name="Li G."/>
            <person name="Viehrig K."/>
            <person name="Ye F."/>
            <person name="Su P."/>
            <person name="Kiefer A.F."/>
            <person name="Nichols A."/>
            <person name="Cepeda A.J."/>
            <person name="Yan W."/>
            <person name="Fan B."/>
            <person name="Jiang Y."/>
            <person name="Adhikari A."/>
            <person name="Zheng C.-J."/>
            <person name="Schuster L."/>
            <person name="Cowan T.M."/>
            <person name="Smanski M.J."/>
            <person name="Chevrette M.G."/>
            <person name="De Carvalho L.P.S."/>
            <person name="Shen B."/>
        </authorList>
    </citation>
    <scope>NUCLEOTIDE SEQUENCE [LARGE SCALE GENOMIC DNA]</scope>
    <source>
        <strain evidence="1 2">NPDC045974</strain>
    </source>
</reference>
<evidence type="ECO:0000313" key="1">
    <source>
        <dbReference type="EMBL" id="MEU7072839.1"/>
    </source>
</evidence>
<sequence>MSAHEVGHEWIYRVTALADRLESRYVLSPYEARSLKQGLRQIGYEADIARVPASAFVPLSDEELDALVDTAAQTPAAPT</sequence>
<accession>A0ABV3CDH9</accession>
<evidence type="ECO:0000313" key="2">
    <source>
        <dbReference type="Proteomes" id="UP001551329"/>
    </source>
</evidence>
<gene>
    <name evidence="1" type="ORF">AB0A88_22210</name>
</gene>
<keyword evidence="2" id="KW-1185">Reference proteome</keyword>
<protein>
    <submittedName>
        <fullName evidence="1">Uncharacterized protein</fullName>
    </submittedName>
</protein>
<name>A0ABV3CDH9_9ACTN</name>
<organism evidence="1 2">
    <name type="scientific">Streptomyces narbonensis</name>
    <dbReference type="NCBI Taxonomy" id="67333"/>
    <lineage>
        <taxon>Bacteria</taxon>
        <taxon>Bacillati</taxon>
        <taxon>Actinomycetota</taxon>
        <taxon>Actinomycetes</taxon>
        <taxon>Kitasatosporales</taxon>
        <taxon>Streptomycetaceae</taxon>
        <taxon>Streptomyces</taxon>
    </lineage>
</organism>
<dbReference type="RefSeq" id="WP_358476106.1">
    <property type="nucleotide sequence ID" value="NZ_JBEZAE010000015.1"/>
</dbReference>
<proteinExistence type="predicted"/>
<comment type="caution">
    <text evidence="1">The sequence shown here is derived from an EMBL/GenBank/DDBJ whole genome shotgun (WGS) entry which is preliminary data.</text>
</comment>
<dbReference type="EMBL" id="JBEZAE010000015">
    <property type="protein sequence ID" value="MEU7072839.1"/>
    <property type="molecule type" value="Genomic_DNA"/>
</dbReference>
<dbReference type="Proteomes" id="UP001551329">
    <property type="component" value="Unassembled WGS sequence"/>
</dbReference>